<organism evidence="3 4">
    <name type="scientific">Acaromyces ingoldii</name>
    <dbReference type="NCBI Taxonomy" id="215250"/>
    <lineage>
        <taxon>Eukaryota</taxon>
        <taxon>Fungi</taxon>
        <taxon>Dikarya</taxon>
        <taxon>Basidiomycota</taxon>
        <taxon>Ustilaginomycotina</taxon>
        <taxon>Exobasidiomycetes</taxon>
        <taxon>Exobasidiales</taxon>
        <taxon>Cryptobasidiaceae</taxon>
        <taxon>Acaromyces</taxon>
    </lineage>
</organism>
<keyword evidence="2" id="KW-0812">Transmembrane</keyword>
<feature type="transmembrane region" description="Helical" evidence="2">
    <location>
        <begin position="30"/>
        <end position="50"/>
    </location>
</feature>
<protein>
    <recommendedName>
        <fullName evidence="5">Family A G protein-coupled receptor-like protein</fullName>
    </recommendedName>
</protein>
<evidence type="ECO:0000313" key="3">
    <source>
        <dbReference type="EMBL" id="PWN88992.1"/>
    </source>
</evidence>
<keyword evidence="4" id="KW-1185">Reference proteome</keyword>
<evidence type="ECO:0008006" key="5">
    <source>
        <dbReference type="Google" id="ProtNLM"/>
    </source>
</evidence>
<feature type="transmembrane region" description="Helical" evidence="2">
    <location>
        <begin position="216"/>
        <end position="241"/>
    </location>
</feature>
<dbReference type="AlphaFoldDB" id="A0A316YII2"/>
<keyword evidence="2" id="KW-0472">Membrane</keyword>
<accession>A0A316YII2</accession>
<dbReference type="OrthoDB" id="2548432at2759"/>
<dbReference type="Proteomes" id="UP000245768">
    <property type="component" value="Unassembled WGS sequence"/>
</dbReference>
<sequence length="385" mass="43002">MSSRSSTDKISADSIRPGEPIIMSSLFHRASLAATSLTLACCVILVYLLFSTRASRRSWLFWLHCFSFTLVIAFSVVQLRHIDHRIKLYYVPDDQQEKVRYAQLDLAFELLVIATPLVADGTLFCKIAVLYPLRQNRTSWIILSTYLVLLAVRLADVLLFIFFAVNVQQGRRPFALGQVNYFVPLVIDCSAQLVTCAFAAFLFLHRCITKNSGHNSLGMILEAAFMSFVPPVLIQLAFFAVVTVRSGSTSIAAISTPLSDLLVADTLTNCKVSNVLVSMLFALLATSWSTIRVPPSLPPPSSPSFPLSQGPPSTSVLSIGHEAQERKRAQEDHGDTILIRSILRPDTRNLNIEDEEEEAQEVILSVPRIHEQHDEEDQQRTSRWI</sequence>
<feature type="transmembrane region" description="Helical" evidence="2">
    <location>
        <begin position="140"/>
        <end position="165"/>
    </location>
</feature>
<keyword evidence="2" id="KW-1133">Transmembrane helix</keyword>
<name>A0A316YII2_9BASI</name>
<reference evidence="3 4" key="1">
    <citation type="journal article" date="2018" name="Mol. Biol. Evol.">
        <title>Broad Genomic Sampling Reveals a Smut Pathogenic Ancestry of the Fungal Clade Ustilaginomycotina.</title>
        <authorList>
            <person name="Kijpornyongpan T."/>
            <person name="Mondo S.J."/>
            <person name="Barry K."/>
            <person name="Sandor L."/>
            <person name="Lee J."/>
            <person name="Lipzen A."/>
            <person name="Pangilinan J."/>
            <person name="LaButti K."/>
            <person name="Hainaut M."/>
            <person name="Henrissat B."/>
            <person name="Grigoriev I.V."/>
            <person name="Spatafora J.W."/>
            <person name="Aime M.C."/>
        </authorList>
    </citation>
    <scope>NUCLEOTIDE SEQUENCE [LARGE SCALE GENOMIC DNA]</scope>
    <source>
        <strain evidence="3 4">MCA 4198</strain>
    </source>
</reference>
<feature type="region of interest" description="Disordered" evidence="1">
    <location>
        <begin position="365"/>
        <end position="385"/>
    </location>
</feature>
<feature type="transmembrane region" description="Helical" evidence="2">
    <location>
        <begin position="185"/>
        <end position="204"/>
    </location>
</feature>
<proteinExistence type="predicted"/>
<dbReference type="RefSeq" id="XP_025376190.1">
    <property type="nucleotide sequence ID" value="XM_025517998.1"/>
</dbReference>
<feature type="transmembrane region" description="Helical" evidence="2">
    <location>
        <begin position="110"/>
        <end position="133"/>
    </location>
</feature>
<dbReference type="EMBL" id="KZ819637">
    <property type="protein sequence ID" value="PWN88992.1"/>
    <property type="molecule type" value="Genomic_DNA"/>
</dbReference>
<evidence type="ECO:0000256" key="1">
    <source>
        <dbReference type="SAM" id="MobiDB-lite"/>
    </source>
</evidence>
<evidence type="ECO:0000256" key="2">
    <source>
        <dbReference type="SAM" id="Phobius"/>
    </source>
</evidence>
<dbReference type="GeneID" id="37039914"/>
<gene>
    <name evidence="3" type="ORF">FA10DRAFT_134098</name>
</gene>
<feature type="transmembrane region" description="Helical" evidence="2">
    <location>
        <begin position="59"/>
        <end position="79"/>
    </location>
</feature>
<evidence type="ECO:0000313" key="4">
    <source>
        <dbReference type="Proteomes" id="UP000245768"/>
    </source>
</evidence>
<dbReference type="InParanoid" id="A0A316YII2"/>